<dbReference type="EMBL" id="PYWC01000038">
    <property type="protein sequence ID" value="PWW76126.1"/>
    <property type="molecule type" value="Genomic_DNA"/>
</dbReference>
<evidence type="ECO:0000313" key="1">
    <source>
        <dbReference type="EMBL" id="PWW76126.1"/>
    </source>
</evidence>
<dbReference type="OrthoDB" id="5384883at2759"/>
<protein>
    <submittedName>
        <fullName evidence="1">Uncharacterized protein</fullName>
    </submittedName>
</protein>
<name>A0A317SRS8_9PEZI</name>
<accession>A0A317SRS8</accession>
<dbReference type="Proteomes" id="UP000246991">
    <property type="component" value="Unassembled WGS sequence"/>
</dbReference>
<gene>
    <name evidence="1" type="ORF">C7212DRAFT_363979</name>
</gene>
<keyword evidence="2" id="KW-1185">Reference proteome</keyword>
<evidence type="ECO:0000313" key="2">
    <source>
        <dbReference type="Proteomes" id="UP000246991"/>
    </source>
</evidence>
<sequence length="279" mass="30799">MSPKDQERVHPLVSSLPIPFIVSILKSFASAAAAKEYIATHNLTELEELKPHLPLIFYSIQTTERGHVLQTLSRTLINCQDYLHLNPQAGYLPFPASDVTTPPPQSLANPEADQENWSILSSCLQIHMDILGSPLTPQQSTIFLRKLFHFWLLLLACVPEVEEIAADVGRLETLAGGHPLETYLELNARYTDEEKAEFYVRKYVKVSRYFLWLRRQGAADLEGLNVGGEAGDRISASIGIRGAEALGGLEKAREVLLTVARAHVEFTAGVLGKVGCGEV</sequence>
<proteinExistence type="predicted"/>
<comment type="caution">
    <text evidence="1">The sequence shown here is derived from an EMBL/GenBank/DDBJ whole genome shotgun (WGS) entry which is preliminary data.</text>
</comment>
<organism evidence="1 2">
    <name type="scientific">Tuber magnatum</name>
    <name type="common">white Piedmont truffle</name>
    <dbReference type="NCBI Taxonomy" id="42249"/>
    <lineage>
        <taxon>Eukaryota</taxon>
        <taxon>Fungi</taxon>
        <taxon>Dikarya</taxon>
        <taxon>Ascomycota</taxon>
        <taxon>Pezizomycotina</taxon>
        <taxon>Pezizomycetes</taxon>
        <taxon>Pezizales</taxon>
        <taxon>Tuberaceae</taxon>
        <taxon>Tuber</taxon>
    </lineage>
</organism>
<dbReference type="AlphaFoldDB" id="A0A317SRS8"/>
<reference evidence="1 2" key="1">
    <citation type="submission" date="2018-03" db="EMBL/GenBank/DDBJ databases">
        <title>Genomes of Pezizomycetes fungi and the evolution of truffles.</title>
        <authorList>
            <person name="Murat C."/>
            <person name="Payen T."/>
            <person name="Noel B."/>
            <person name="Kuo A."/>
            <person name="Martin F.M."/>
        </authorList>
    </citation>
    <scope>NUCLEOTIDE SEQUENCE [LARGE SCALE GENOMIC DNA]</scope>
    <source>
        <strain evidence="1">091103-1</strain>
    </source>
</reference>